<feature type="transmembrane region" description="Helical" evidence="1">
    <location>
        <begin position="118"/>
        <end position="136"/>
    </location>
</feature>
<dbReference type="EMBL" id="JBDPZC010000019">
    <property type="protein sequence ID" value="MEO3715780.1"/>
    <property type="molecule type" value="Genomic_DNA"/>
</dbReference>
<gene>
    <name evidence="3" type="ORF">ABDJ40_23650</name>
</gene>
<organism evidence="3 4">
    <name type="scientific">Roseateles flavus</name>
    <dbReference type="NCBI Taxonomy" id="3149041"/>
    <lineage>
        <taxon>Bacteria</taxon>
        <taxon>Pseudomonadati</taxon>
        <taxon>Pseudomonadota</taxon>
        <taxon>Betaproteobacteria</taxon>
        <taxon>Burkholderiales</taxon>
        <taxon>Sphaerotilaceae</taxon>
        <taxon>Roseateles</taxon>
    </lineage>
</organism>
<keyword evidence="1" id="KW-0812">Transmembrane</keyword>
<accession>A0ABV0GL27</accession>
<dbReference type="Proteomes" id="UP001462640">
    <property type="component" value="Unassembled WGS sequence"/>
</dbReference>
<dbReference type="InterPro" id="IPR052754">
    <property type="entry name" value="NTPase_KAP_P-loop"/>
</dbReference>
<comment type="caution">
    <text evidence="3">The sequence shown here is derived from an EMBL/GenBank/DDBJ whole genome shotgun (WGS) entry which is preliminary data.</text>
</comment>
<evidence type="ECO:0000256" key="1">
    <source>
        <dbReference type="SAM" id="Phobius"/>
    </source>
</evidence>
<keyword evidence="1" id="KW-0472">Membrane</keyword>
<feature type="transmembrane region" description="Helical" evidence="1">
    <location>
        <begin position="15"/>
        <end position="37"/>
    </location>
</feature>
<evidence type="ECO:0000313" key="3">
    <source>
        <dbReference type="EMBL" id="MEO3715780.1"/>
    </source>
</evidence>
<keyword evidence="4" id="KW-1185">Reference proteome</keyword>
<dbReference type="Pfam" id="PF07693">
    <property type="entry name" value="KAP_NTPase"/>
    <property type="match status" value="1"/>
</dbReference>
<dbReference type="PANTHER" id="PTHR22674">
    <property type="entry name" value="NTPASE, KAP FAMILY P-LOOP DOMAIN-CONTAINING 1"/>
    <property type="match status" value="1"/>
</dbReference>
<sequence>MADAKQTMKMPELLVYARMFVVGLVGAEVGRAAYYLGTAFAPVMAHLEVWATGSVVLAGLAICVAYAANRGALTAAAQMGRSVRLDLLMAVCLGAWSNELTLPWLSKFHAALKAANPHWAPLALLLFATVLLSPLVQRHWPRGRQTASQLQFLVDEEIGRETDDLLSNEAQAKSFAETVLASGAHAGLVFGVDGPWGVGKTSFINLAERYWEQAADKVIVCRFEPLRYASEPDLADRLIRDLSAAIQSQVFAPEFRPTASRYSRLIKGKADVSFLGFKLSLEPSQETVDELLDDIDEVLRRIGRRVIVVIDDLDRLDAKTVNNVLFATRRTFKLSQATYVLCYDTEVLAGGKEEGSRAREFLEKFVTVKLSLFVDSSSIRNFLQRDWEKSESQLGSVPSDTMLKLGAVLNELAEILSGDLAAKYLPLLGDLRKVKRFINAMLLMQIEKTNLGRTDFNKRDLINLMLLHLNYPGLFRRIYAEETEGRSGTFSIRRKYDEPDFKNAESFAEVKEEHPGSARFLLEQLFDVEVLELGDGRNIEESVLRSRACFNKGDTRNLEGFLKLIVRFATPEPQETFVLYQTAVDRVRNGRSIASVLAEADFALERAETAHDQFWRVLVNQAHDFTSPTAEDAIETLVEYLPRYSSFDNDDRGLRPRSIYSLLRLLDRAGWGRTAGRRRVNSPENVIEIAWRIFGEHAFVGRGLLERLASPDRGVLGWNDLMLFRLQCSADRGGQLYNLHTALIVHQDMSAPRSGLVSQLALMGMRTLSQQVFAHFKRTYIESGRNFFAEAREVSVGAFLGQAFVHLHEQASLDPASEQGDTTVARRVTAARSSAASFVINQLSNSQPPNGSGVGCGYYDESGAKDGGGISMLMNEYVFGFCFNPAVDVNNALLFIDHCLAHLSSPFHTGRDEEGYVATKSGIPGGLDPKAMGRYWLTHGDHLRALALKDSGRCVFMPSYTAFYRDDLDTVFAVLDELAEEATPNPAE</sequence>
<reference evidence="3 4" key="1">
    <citation type="submission" date="2024-05" db="EMBL/GenBank/DDBJ databases">
        <title>Roseateles sp. 2.12 16S ribosomal RNA gene Genome sequencing and assembly.</title>
        <authorList>
            <person name="Woo H."/>
        </authorList>
    </citation>
    <scope>NUCLEOTIDE SEQUENCE [LARGE SCALE GENOMIC DNA]</scope>
    <source>
        <strain evidence="3 4">2.12</strain>
    </source>
</reference>
<dbReference type="PANTHER" id="PTHR22674:SF6">
    <property type="entry name" value="NTPASE KAP FAMILY P-LOOP DOMAIN-CONTAINING PROTEIN 1"/>
    <property type="match status" value="1"/>
</dbReference>
<feature type="domain" description="KAP NTPase" evidence="2">
    <location>
        <begin position="169"/>
        <end position="443"/>
    </location>
</feature>
<dbReference type="SUPFAM" id="SSF52540">
    <property type="entry name" value="P-loop containing nucleoside triphosphate hydrolases"/>
    <property type="match status" value="1"/>
</dbReference>
<feature type="transmembrane region" description="Helical" evidence="1">
    <location>
        <begin position="49"/>
        <end position="67"/>
    </location>
</feature>
<dbReference type="RefSeq" id="WP_347613453.1">
    <property type="nucleotide sequence ID" value="NZ_JBDPZC010000019.1"/>
</dbReference>
<name>A0ABV0GL27_9BURK</name>
<dbReference type="InterPro" id="IPR011646">
    <property type="entry name" value="KAP_P-loop"/>
</dbReference>
<evidence type="ECO:0000313" key="4">
    <source>
        <dbReference type="Proteomes" id="UP001462640"/>
    </source>
</evidence>
<keyword evidence="1" id="KW-1133">Transmembrane helix</keyword>
<dbReference type="Gene3D" id="3.40.50.300">
    <property type="entry name" value="P-loop containing nucleotide triphosphate hydrolases"/>
    <property type="match status" value="1"/>
</dbReference>
<evidence type="ECO:0000259" key="2">
    <source>
        <dbReference type="Pfam" id="PF07693"/>
    </source>
</evidence>
<dbReference type="InterPro" id="IPR027417">
    <property type="entry name" value="P-loop_NTPase"/>
</dbReference>
<proteinExistence type="predicted"/>
<protein>
    <submittedName>
        <fullName evidence="3">KAP family NTPase</fullName>
    </submittedName>
</protein>